<name>A0A2P2NW97_RHIMU</name>
<dbReference type="AlphaFoldDB" id="A0A2P2NW97"/>
<protein>
    <submittedName>
        <fullName evidence="1">Uncharacterized protein</fullName>
    </submittedName>
</protein>
<organism evidence="1">
    <name type="scientific">Rhizophora mucronata</name>
    <name type="common">Asiatic mangrove</name>
    <dbReference type="NCBI Taxonomy" id="61149"/>
    <lineage>
        <taxon>Eukaryota</taxon>
        <taxon>Viridiplantae</taxon>
        <taxon>Streptophyta</taxon>
        <taxon>Embryophyta</taxon>
        <taxon>Tracheophyta</taxon>
        <taxon>Spermatophyta</taxon>
        <taxon>Magnoliopsida</taxon>
        <taxon>eudicotyledons</taxon>
        <taxon>Gunneridae</taxon>
        <taxon>Pentapetalae</taxon>
        <taxon>rosids</taxon>
        <taxon>fabids</taxon>
        <taxon>Malpighiales</taxon>
        <taxon>Rhizophoraceae</taxon>
        <taxon>Rhizophora</taxon>
    </lineage>
</organism>
<dbReference type="EMBL" id="GGEC01066117">
    <property type="protein sequence ID" value="MBX46601.1"/>
    <property type="molecule type" value="Transcribed_RNA"/>
</dbReference>
<proteinExistence type="predicted"/>
<evidence type="ECO:0000313" key="1">
    <source>
        <dbReference type="EMBL" id="MBX46601.1"/>
    </source>
</evidence>
<reference evidence="1" key="1">
    <citation type="submission" date="2018-02" db="EMBL/GenBank/DDBJ databases">
        <title>Rhizophora mucronata_Transcriptome.</title>
        <authorList>
            <person name="Meera S.P."/>
            <person name="Sreeshan A."/>
            <person name="Augustine A."/>
        </authorList>
    </citation>
    <scope>NUCLEOTIDE SEQUENCE</scope>
    <source>
        <tissue evidence="1">Leaf</tissue>
    </source>
</reference>
<sequence>MKCVNNDKLLNLKLLSSRC</sequence>
<accession>A0A2P2NW97</accession>